<sequence>METQCPKCQGNQIIRSGAVNNRQRYKCKECGYHFSVNKKGKSIDAYYVIKALQLHLEGVSLREIERILGISHVSVHNWIKQYGIKSPENYNYRPSYQVYSHEELIKYLSSKDQIKGMGMMITELGDKYMVIRWERFKKF</sequence>
<keyword evidence="2" id="KW-1185">Reference proteome</keyword>
<dbReference type="RefSeq" id="WP_338228858.1">
    <property type="nucleotide sequence ID" value="NZ_BTPE01000007.1"/>
</dbReference>
<comment type="caution">
    <text evidence="1">The sequence shown here is derived from an EMBL/GenBank/DDBJ whole genome shotgun (WGS) entry which is preliminary data.</text>
</comment>
<organism evidence="1 2">
    <name type="scientific">Algoriphagus taiwanensis</name>
    <dbReference type="NCBI Taxonomy" id="1445656"/>
    <lineage>
        <taxon>Bacteria</taxon>
        <taxon>Pseudomonadati</taxon>
        <taxon>Bacteroidota</taxon>
        <taxon>Cytophagia</taxon>
        <taxon>Cytophagales</taxon>
        <taxon>Cyclobacteriaceae</taxon>
        <taxon>Algoriphagus</taxon>
    </lineage>
</organism>
<name>A0ABQ6Q4T9_9BACT</name>
<reference evidence="1 2" key="1">
    <citation type="submission" date="2023-08" db="EMBL/GenBank/DDBJ databases">
        <title>Draft genome sequence of Algoriphagus taiwanensis.</title>
        <authorList>
            <person name="Takatani N."/>
            <person name="Hosokawa M."/>
            <person name="Sawabe T."/>
        </authorList>
    </citation>
    <scope>NUCLEOTIDE SEQUENCE [LARGE SCALE GENOMIC DNA]</scope>
    <source>
        <strain evidence="1 2">JCM 19755</strain>
    </source>
</reference>
<dbReference type="PANTHER" id="PTHR33293">
    <property type="entry name" value="INSERTION ELEMENT IS1 1 PROTEIN INSB-RELATED"/>
    <property type="match status" value="1"/>
</dbReference>
<dbReference type="SUPFAM" id="SSF46689">
    <property type="entry name" value="Homeodomain-like"/>
    <property type="match status" value="1"/>
</dbReference>
<proteinExistence type="predicted"/>
<evidence type="ECO:0000313" key="2">
    <source>
        <dbReference type="Proteomes" id="UP001307705"/>
    </source>
</evidence>
<dbReference type="EMBL" id="BTPE01000007">
    <property type="protein sequence ID" value="GMQ34027.1"/>
    <property type="molecule type" value="Genomic_DNA"/>
</dbReference>
<protein>
    <submittedName>
        <fullName evidence="1">Helix-turn-helix domain-containing protein</fullName>
    </submittedName>
</protein>
<dbReference type="InterPro" id="IPR051354">
    <property type="entry name" value="Transposase_27_IS1"/>
</dbReference>
<dbReference type="PANTHER" id="PTHR33293:SF2">
    <property type="entry name" value="TRANSPOSASE"/>
    <property type="match status" value="1"/>
</dbReference>
<gene>
    <name evidence="1" type="ORF">Ataiwa_22990</name>
</gene>
<dbReference type="InterPro" id="IPR009057">
    <property type="entry name" value="Homeodomain-like_sf"/>
</dbReference>
<dbReference type="Proteomes" id="UP001307705">
    <property type="component" value="Unassembled WGS sequence"/>
</dbReference>
<evidence type="ECO:0000313" key="1">
    <source>
        <dbReference type="EMBL" id="GMQ34027.1"/>
    </source>
</evidence>
<accession>A0ABQ6Q4T9</accession>